<protein>
    <submittedName>
        <fullName evidence="3">Uncharacterized protein</fullName>
    </submittedName>
</protein>
<reference evidence="3 4" key="1">
    <citation type="submission" date="2018-08" db="EMBL/GenBank/DDBJ databases">
        <title>Genomic Encyclopedia of Archaeal and Bacterial Type Strains, Phase II (KMG-II): from individual species to whole genera.</title>
        <authorList>
            <person name="Goeker M."/>
        </authorList>
    </citation>
    <scope>NUCLEOTIDE SEQUENCE [LARGE SCALE GENOMIC DNA]</scope>
    <source>
        <strain evidence="3 4">DSM 45791</strain>
    </source>
</reference>
<dbReference type="Proteomes" id="UP000256269">
    <property type="component" value="Unassembled WGS sequence"/>
</dbReference>
<dbReference type="OrthoDB" id="3601615at2"/>
<sequence>MDEPSIEPARAQSAPEDPIADLPRPEYQPWQPTTPQNPWQPGAPGLDRPQGPWQPADGQVGPMRAPATWQPQLTWPDPGPWHPPLKADAGLPPGWHAPLRADLVPAPQPRKRRSKRVILIAAAIVVLLVAGVTTWLVWPPDRSPFEQAVANLATQPVVNYKAALPDGTQWDGRTTEHGDAIGWLTGRGQRFPFMLLNSKLYVRLDAGLFPPGVDTQLPDGVKLKDRWVTGDLGLLGPLINQSIKPSVIADRLRGEVAATPKLPAPSDDGTTIDNVPVLKADTPNGTLYVAKYQPYQVVRWIDRNTTKSQAAFANPGRKLQLNGGQSGYSGLGTVDFTPMNANDVDQTYDDMETDVGQLGDALDSSVRMTFDGIDHIDGLKACATGPGCTVTAHFVDTPRGLHGTLPNEVTAQMTAQVTLNDTDAGTCTTTGKVASNGPGTLGCTVTNMAGAFQQANDKAKADAEAKAGYSGYISWYVQANVKVFALPVASVDLVAEGKRLESLRPDRACGWTDKGGSKRDPIQLTQMGFTARYDTARYPDFEIHVFRDGQAYGDFGPSGWFAKNGGSIPSDVPAGLNTDLKTVAVTFMKASGTLKDGDDTTGDKWKRPAPHC</sequence>
<comment type="caution">
    <text evidence="3">The sequence shown here is derived from an EMBL/GenBank/DDBJ whole genome shotgun (WGS) entry which is preliminary data.</text>
</comment>
<dbReference type="AlphaFoldDB" id="A0A3E0GYP3"/>
<organism evidence="3 4">
    <name type="scientific">Kutzneria buriramensis</name>
    <dbReference type="NCBI Taxonomy" id="1045776"/>
    <lineage>
        <taxon>Bacteria</taxon>
        <taxon>Bacillati</taxon>
        <taxon>Actinomycetota</taxon>
        <taxon>Actinomycetes</taxon>
        <taxon>Pseudonocardiales</taxon>
        <taxon>Pseudonocardiaceae</taxon>
        <taxon>Kutzneria</taxon>
    </lineage>
</organism>
<feature type="region of interest" description="Disordered" evidence="1">
    <location>
        <begin position="1"/>
        <end position="65"/>
    </location>
</feature>
<accession>A0A3E0GYP3</accession>
<feature type="transmembrane region" description="Helical" evidence="2">
    <location>
        <begin position="117"/>
        <end position="138"/>
    </location>
</feature>
<keyword evidence="4" id="KW-1185">Reference proteome</keyword>
<name>A0A3E0GYP3_9PSEU</name>
<feature type="compositionally biased region" description="Low complexity" evidence="1">
    <location>
        <begin position="28"/>
        <end position="40"/>
    </location>
</feature>
<evidence type="ECO:0000256" key="1">
    <source>
        <dbReference type="SAM" id="MobiDB-lite"/>
    </source>
</evidence>
<evidence type="ECO:0000313" key="3">
    <source>
        <dbReference type="EMBL" id="REH35239.1"/>
    </source>
</evidence>
<evidence type="ECO:0000313" key="4">
    <source>
        <dbReference type="Proteomes" id="UP000256269"/>
    </source>
</evidence>
<dbReference type="EMBL" id="QUNO01000018">
    <property type="protein sequence ID" value="REH35239.1"/>
    <property type="molecule type" value="Genomic_DNA"/>
</dbReference>
<gene>
    <name evidence="3" type="ORF">BCF44_11899</name>
</gene>
<keyword evidence="2" id="KW-0472">Membrane</keyword>
<keyword evidence="2" id="KW-1133">Transmembrane helix</keyword>
<proteinExistence type="predicted"/>
<evidence type="ECO:0000256" key="2">
    <source>
        <dbReference type="SAM" id="Phobius"/>
    </source>
</evidence>
<dbReference type="RefSeq" id="WP_116180001.1">
    <property type="nucleotide sequence ID" value="NZ_CP144375.1"/>
</dbReference>
<keyword evidence="2" id="KW-0812">Transmembrane</keyword>